<gene>
    <name evidence="5" type="ORF">LQE99_12890</name>
</gene>
<dbReference type="InterPro" id="IPR050807">
    <property type="entry name" value="TransReg_Diox_bact_type"/>
</dbReference>
<dbReference type="InterPro" id="IPR011051">
    <property type="entry name" value="RmlC_Cupin_sf"/>
</dbReference>
<keyword evidence="2" id="KW-0238">DNA-binding</keyword>
<dbReference type="InterPro" id="IPR014710">
    <property type="entry name" value="RmlC-like_jellyroll"/>
</dbReference>
<dbReference type="PANTHER" id="PTHR46797:SF23">
    <property type="entry name" value="HTH-TYPE TRANSCRIPTIONAL REGULATOR SUTR"/>
    <property type="match status" value="1"/>
</dbReference>
<evidence type="ECO:0000256" key="3">
    <source>
        <dbReference type="ARBA" id="ARBA00023163"/>
    </source>
</evidence>
<evidence type="ECO:0000256" key="1">
    <source>
        <dbReference type="ARBA" id="ARBA00023015"/>
    </source>
</evidence>
<dbReference type="SUPFAM" id="SSF51182">
    <property type="entry name" value="RmlC-like cupins"/>
    <property type="match status" value="1"/>
</dbReference>
<evidence type="ECO:0000256" key="2">
    <source>
        <dbReference type="ARBA" id="ARBA00023125"/>
    </source>
</evidence>
<dbReference type="CDD" id="cd02209">
    <property type="entry name" value="cupin_XRE_C"/>
    <property type="match status" value="1"/>
</dbReference>
<evidence type="ECO:0000259" key="4">
    <source>
        <dbReference type="PROSITE" id="PS50943"/>
    </source>
</evidence>
<dbReference type="CDD" id="cd00093">
    <property type="entry name" value="HTH_XRE"/>
    <property type="match status" value="1"/>
</dbReference>
<comment type="caution">
    <text evidence="5">The sequence shown here is derived from an EMBL/GenBank/DDBJ whole genome shotgun (WGS) entry which is preliminary data.</text>
</comment>
<name>A0ABS9RA35_9FIRM</name>
<proteinExistence type="predicted"/>
<sequence>MEPGKIIAVNLKKLRTERNLSLGALASISGISKTMLSDIEKGNSNPTINTVWKIANGLKVPYTKLIDGVDDETTIVQRKETIKQTSENNAYRVYCYYTTTPTRNFELFYCELDAKASNSSIGHSEKSQEYIYVMQGELILDTENGEFILKEGDSIAFDSSISHTYINPKEITTSFMVINYYPS</sequence>
<dbReference type="InterPro" id="IPR010982">
    <property type="entry name" value="Lambda_DNA-bd_dom_sf"/>
</dbReference>
<dbReference type="Gene3D" id="1.10.260.40">
    <property type="entry name" value="lambda repressor-like DNA-binding domains"/>
    <property type="match status" value="1"/>
</dbReference>
<dbReference type="Gene3D" id="2.60.120.10">
    <property type="entry name" value="Jelly Rolls"/>
    <property type="match status" value="1"/>
</dbReference>
<organism evidence="5 6">
    <name type="scientific">Amedibacillus hominis</name>
    <dbReference type="NCBI Taxonomy" id="2897776"/>
    <lineage>
        <taxon>Bacteria</taxon>
        <taxon>Bacillati</taxon>
        <taxon>Bacillota</taxon>
        <taxon>Erysipelotrichia</taxon>
        <taxon>Erysipelotrichales</taxon>
        <taxon>Erysipelotrichaceae</taxon>
        <taxon>Amedibacillus</taxon>
    </lineage>
</organism>
<keyword evidence="1" id="KW-0805">Transcription regulation</keyword>
<dbReference type="PROSITE" id="PS50943">
    <property type="entry name" value="HTH_CROC1"/>
    <property type="match status" value="1"/>
</dbReference>
<evidence type="ECO:0000313" key="5">
    <source>
        <dbReference type="EMBL" id="MCH4286018.1"/>
    </source>
</evidence>
<dbReference type="SMART" id="SM00530">
    <property type="entry name" value="HTH_XRE"/>
    <property type="match status" value="1"/>
</dbReference>
<feature type="domain" description="HTH cro/C1-type" evidence="4">
    <location>
        <begin position="11"/>
        <end position="65"/>
    </location>
</feature>
<dbReference type="SUPFAM" id="SSF47413">
    <property type="entry name" value="lambda repressor-like DNA-binding domains"/>
    <property type="match status" value="1"/>
</dbReference>
<keyword evidence="3" id="KW-0804">Transcription</keyword>
<protein>
    <submittedName>
        <fullName evidence="5">XRE family transcriptional regulator</fullName>
    </submittedName>
</protein>
<evidence type="ECO:0000313" key="6">
    <source>
        <dbReference type="Proteomes" id="UP001202402"/>
    </source>
</evidence>
<reference evidence="5 6" key="1">
    <citation type="submission" date="2022-02" db="EMBL/GenBank/DDBJ databases">
        <title>Genome of Erysipelotrichaceae sp. nov. NSJ-176 isolated from human feces.</title>
        <authorList>
            <person name="Abdugheni R."/>
        </authorList>
    </citation>
    <scope>NUCLEOTIDE SEQUENCE [LARGE SCALE GENOMIC DNA]</scope>
    <source>
        <strain evidence="5 6">NSJ-176</strain>
    </source>
</reference>
<dbReference type="Pfam" id="PF01381">
    <property type="entry name" value="HTH_3"/>
    <property type="match status" value="1"/>
</dbReference>
<dbReference type="RefSeq" id="WP_117453579.1">
    <property type="nucleotide sequence ID" value="NZ_JAKVPQ010000010.1"/>
</dbReference>
<keyword evidence="6" id="KW-1185">Reference proteome</keyword>
<dbReference type="Proteomes" id="UP001202402">
    <property type="component" value="Unassembled WGS sequence"/>
</dbReference>
<accession>A0ABS9RA35</accession>
<dbReference type="EMBL" id="JAKVPQ010000010">
    <property type="protein sequence ID" value="MCH4286018.1"/>
    <property type="molecule type" value="Genomic_DNA"/>
</dbReference>
<dbReference type="PANTHER" id="PTHR46797">
    <property type="entry name" value="HTH-TYPE TRANSCRIPTIONAL REGULATOR"/>
    <property type="match status" value="1"/>
</dbReference>
<dbReference type="InterPro" id="IPR001387">
    <property type="entry name" value="Cro/C1-type_HTH"/>
</dbReference>
<dbReference type="Pfam" id="PF07883">
    <property type="entry name" value="Cupin_2"/>
    <property type="match status" value="1"/>
</dbReference>
<dbReference type="InterPro" id="IPR013096">
    <property type="entry name" value="Cupin_2"/>
</dbReference>